<protein>
    <submittedName>
        <fullName evidence="4">Putative phage-type endonuclease</fullName>
    </submittedName>
</protein>
<dbReference type="InterPro" id="IPR051703">
    <property type="entry name" value="NF-kappa-B_Signaling_Reg"/>
</dbReference>
<dbReference type="PANTHER" id="PTHR46609">
    <property type="entry name" value="EXONUCLEASE, PHAGE-TYPE/RECB, C-TERMINAL DOMAIN-CONTAINING PROTEIN"/>
    <property type="match status" value="1"/>
</dbReference>
<name>A0A1T4WGX1_9FIRM</name>
<reference evidence="4 5" key="1">
    <citation type="submission" date="2017-02" db="EMBL/GenBank/DDBJ databases">
        <authorList>
            <person name="Peterson S.W."/>
        </authorList>
    </citation>
    <scope>NUCLEOTIDE SEQUENCE [LARGE SCALE GENOMIC DNA]</scope>
    <source>
        <strain evidence="4 5">ATCC 27749</strain>
    </source>
</reference>
<dbReference type="Pfam" id="PF09588">
    <property type="entry name" value="YqaJ"/>
    <property type="match status" value="1"/>
</dbReference>
<dbReference type="Proteomes" id="UP000190286">
    <property type="component" value="Unassembled WGS sequence"/>
</dbReference>
<evidence type="ECO:0000313" key="4">
    <source>
        <dbReference type="EMBL" id="SKA76584.1"/>
    </source>
</evidence>
<dbReference type="PANTHER" id="PTHR46609:SF6">
    <property type="entry name" value="EXONUCLEASE, PHAGE-TYPE_RECB, C-TERMINAL DOMAIN-CONTAINING PROTEIN-RELATED"/>
    <property type="match status" value="1"/>
</dbReference>
<organism evidence="4 5">
    <name type="scientific">Gemmiger formicilis</name>
    <dbReference type="NCBI Taxonomy" id="745368"/>
    <lineage>
        <taxon>Bacteria</taxon>
        <taxon>Bacillati</taxon>
        <taxon>Bacillota</taxon>
        <taxon>Clostridia</taxon>
        <taxon>Eubacteriales</taxon>
        <taxon>Gemmiger</taxon>
    </lineage>
</organism>
<evidence type="ECO:0000256" key="1">
    <source>
        <dbReference type="ARBA" id="ARBA00022801"/>
    </source>
</evidence>
<dbReference type="GO" id="GO:0004519">
    <property type="term" value="F:endonuclease activity"/>
    <property type="evidence" value="ECO:0007669"/>
    <property type="project" value="UniProtKB-KW"/>
</dbReference>
<dbReference type="RefSeq" id="WP_078783630.1">
    <property type="nucleotide sequence ID" value="NZ_DBFAUO010000093.1"/>
</dbReference>
<keyword evidence="1" id="KW-0378">Hydrolase</keyword>
<dbReference type="InterPro" id="IPR011604">
    <property type="entry name" value="PDDEXK-like_dom_sf"/>
</dbReference>
<dbReference type="InterPro" id="IPR019080">
    <property type="entry name" value="YqaJ_viral_recombinase"/>
</dbReference>
<sequence length="351" mass="40693">MPEHIRQEPKVLVSTENLTEQEWLAYRRRGIGGSDVAAILGISPFRTARDLYDDKLNIALAVDDAGNWVALEMGHLLEPLVAQIFTKKTGLEVFQIKKMFQHPQYPFMLADVDYFVRLPNGKIALLEIKTTNYNAKDHWWKDGEECVPVYYETQGRHYMAVMDMDEIFYCCLYGNNEDEVIIRHLYRDREYEQEMVYLEREFWHDHILTRIPPPYTEDGSLILESLRRRLGAADKTIPAIQLDNDLSATMLRYLRLQEQKQQVETQAKTLDTEMQRLKGQMVAKLDGSCMAMGEYGGTQYTISYNPVSRTGITKDNLQKLKLLHPDIYDEYVTVSESRRFSIKAKAADEAA</sequence>
<accession>A0A1T4WGX1</accession>
<dbReference type="NCBIfam" id="TIGR03033">
    <property type="entry name" value="phage_rel_nuc"/>
    <property type="match status" value="1"/>
</dbReference>
<proteinExistence type="predicted"/>
<feature type="domain" description="YqaJ viral recombinase" evidence="3">
    <location>
        <begin position="22"/>
        <end position="164"/>
    </location>
</feature>
<dbReference type="EMBL" id="FUYF01000002">
    <property type="protein sequence ID" value="SKA76584.1"/>
    <property type="molecule type" value="Genomic_DNA"/>
</dbReference>
<dbReference type="InterPro" id="IPR017482">
    <property type="entry name" value="Lambda-type_endonuclease"/>
</dbReference>
<keyword evidence="2" id="KW-0175">Coiled coil</keyword>
<keyword evidence="4" id="KW-0255">Endonuclease</keyword>
<dbReference type="OrthoDB" id="46225at2"/>
<dbReference type="STRING" id="745368.SAMN02745178_00624"/>
<dbReference type="SUPFAM" id="SSF52980">
    <property type="entry name" value="Restriction endonuclease-like"/>
    <property type="match status" value="1"/>
</dbReference>
<dbReference type="GeneID" id="93337114"/>
<gene>
    <name evidence="4" type="ORF">SAMN02745178_00624</name>
</gene>
<keyword evidence="5" id="KW-1185">Reference proteome</keyword>
<dbReference type="InterPro" id="IPR011335">
    <property type="entry name" value="Restrct_endonuc-II-like"/>
</dbReference>
<feature type="coiled-coil region" evidence="2">
    <location>
        <begin position="253"/>
        <end position="280"/>
    </location>
</feature>
<keyword evidence="4" id="KW-0540">Nuclease</keyword>
<dbReference type="GO" id="GO:0016787">
    <property type="term" value="F:hydrolase activity"/>
    <property type="evidence" value="ECO:0007669"/>
    <property type="project" value="UniProtKB-KW"/>
</dbReference>
<evidence type="ECO:0000313" key="5">
    <source>
        <dbReference type="Proteomes" id="UP000190286"/>
    </source>
</evidence>
<evidence type="ECO:0000259" key="3">
    <source>
        <dbReference type="Pfam" id="PF09588"/>
    </source>
</evidence>
<dbReference type="Gene3D" id="3.90.320.10">
    <property type="match status" value="1"/>
</dbReference>
<evidence type="ECO:0000256" key="2">
    <source>
        <dbReference type="SAM" id="Coils"/>
    </source>
</evidence>
<dbReference type="AlphaFoldDB" id="A0A1T4WGX1"/>